<proteinExistence type="predicted"/>
<feature type="transmembrane region" description="Helical" evidence="1">
    <location>
        <begin position="190"/>
        <end position="206"/>
    </location>
</feature>
<sequence>MRCQVLIIAKYPQERVRERWRANRICFDATSSLVAGGCSYGVAAYLLRHEQPRLKFAAVALMGVTAMQWVEAVLWLDGPLPHGTINQLITVGLIPLALLAQAWGPLFGSTFVVPLRQRRLPFFLLLVAGLLMVVTARIIYHPTHTLVTPQGHLNWWSPQNPPVFLSWAFGLWAVVIGTPFLLWWRPFWQSLLIVSWGWFWATVSFLLTDSGASYWCFFVSFYAVFVFIYAVMDTKLSEQHPLP</sequence>
<feature type="transmembrane region" description="Helical" evidence="1">
    <location>
        <begin position="212"/>
        <end position="232"/>
    </location>
</feature>
<evidence type="ECO:0000313" key="2">
    <source>
        <dbReference type="EMBL" id="TWU26051.1"/>
    </source>
</evidence>
<dbReference type="AlphaFoldDB" id="A0A5C6CRH9"/>
<keyword evidence="1" id="KW-0472">Membrane</keyword>
<evidence type="ECO:0000313" key="3">
    <source>
        <dbReference type="Proteomes" id="UP000318437"/>
    </source>
</evidence>
<feature type="transmembrane region" description="Helical" evidence="1">
    <location>
        <begin position="120"/>
        <end position="140"/>
    </location>
</feature>
<accession>A0A5C6CRH9</accession>
<feature type="transmembrane region" description="Helical" evidence="1">
    <location>
        <begin position="56"/>
        <end position="76"/>
    </location>
</feature>
<name>A0A5C6CRH9_9BACT</name>
<evidence type="ECO:0000256" key="1">
    <source>
        <dbReference type="SAM" id="Phobius"/>
    </source>
</evidence>
<comment type="caution">
    <text evidence="2">The sequence shown here is derived from an EMBL/GenBank/DDBJ whole genome shotgun (WGS) entry which is preliminary data.</text>
</comment>
<reference evidence="2 3" key="1">
    <citation type="submission" date="2019-02" db="EMBL/GenBank/DDBJ databases">
        <title>Deep-cultivation of Planctomycetes and their phenomic and genomic characterization uncovers novel biology.</title>
        <authorList>
            <person name="Wiegand S."/>
            <person name="Jogler M."/>
            <person name="Boedeker C."/>
            <person name="Pinto D."/>
            <person name="Vollmers J."/>
            <person name="Rivas-Marin E."/>
            <person name="Kohn T."/>
            <person name="Peeters S.H."/>
            <person name="Heuer A."/>
            <person name="Rast P."/>
            <person name="Oberbeckmann S."/>
            <person name="Bunk B."/>
            <person name="Jeske O."/>
            <person name="Meyerdierks A."/>
            <person name="Storesund J.E."/>
            <person name="Kallscheuer N."/>
            <person name="Luecker S."/>
            <person name="Lage O.M."/>
            <person name="Pohl T."/>
            <person name="Merkel B.J."/>
            <person name="Hornburger P."/>
            <person name="Mueller R.-W."/>
            <person name="Bruemmer F."/>
            <person name="Labrenz M."/>
            <person name="Spormann A.M."/>
            <person name="Op Den Camp H."/>
            <person name="Overmann J."/>
            <person name="Amann R."/>
            <person name="Jetten M.S.M."/>
            <person name="Mascher T."/>
            <person name="Medema M.H."/>
            <person name="Devos D.P."/>
            <person name="Kaster A.-K."/>
            <person name="Ovreas L."/>
            <person name="Rohde M."/>
            <person name="Galperin M.Y."/>
            <person name="Jogler C."/>
        </authorList>
    </citation>
    <scope>NUCLEOTIDE SEQUENCE [LARGE SCALE GENOMIC DNA]</scope>
    <source>
        <strain evidence="2 3">Pla144</strain>
    </source>
</reference>
<dbReference type="EMBL" id="SJPS01000004">
    <property type="protein sequence ID" value="TWU26051.1"/>
    <property type="molecule type" value="Genomic_DNA"/>
</dbReference>
<organism evidence="2 3">
    <name type="scientific">Bythopirellula polymerisocia</name>
    <dbReference type="NCBI Taxonomy" id="2528003"/>
    <lineage>
        <taxon>Bacteria</taxon>
        <taxon>Pseudomonadati</taxon>
        <taxon>Planctomycetota</taxon>
        <taxon>Planctomycetia</taxon>
        <taxon>Pirellulales</taxon>
        <taxon>Lacipirellulaceae</taxon>
        <taxon>Bythopirellula</taxon>
    </lineage>
</organism>
<feature type="transmembrane region" description="Helical" evidence="1">
    <location>
        <begin position="88"/>
        <end position="108"/>
    </location>
</feature>
<dbReference type="Proteomes" id="UP000318437">
    <property type="component" value="Unassembled WGS sequence"/>
</dbReference>
<protein>
    <submittedName>
        <fullName evidence="2">Uncharacterized protein</fullName>
    </submittedName>
</protein>
<keyword evidence="3" id="KW-1185">Reference proteome</keyword>
<feature type="transmembrane region" description="Helical" evidence="1">
    <location>
        <begin position="164"/>
        <end position="183"/>
    </location>
</feature>
<keyword evidence="1" id="KW-1133">Transmembrane helix</keyword>
<gene>
    <name evidence="2" type="ORF">Pla144_32680</name>
</gene>
<keyword evidence="1" id="KW-0812">Transmembrane</keyword>